<accession>A0A0T6B696</accession>
<dbReference type="EC" id="1.2.1.84" evidence="1"/>
<dbReference type="Gene3D" id="3.40.50.720">
    <property type="entry name" value="NAD(P)-binding Rossmann-like Domain"/>
    <property type="match status" value="1"/>
</dbReference>
<keyword evidence="1" id="KW-0443">Lipid metabolism</keyword>
<name>A0A0T6B696_9SCAR</name>
<comment type="function">
    <text evidence="1">Catalyzes the reduction of fatty acyl-CoA to fatty alcohols.</text>
</comment>
<dbReference type="InterPro" id="IPR026055">
    <property type="entry name" value="FAR"/>
</dbReference>
<evidence type="ECO:0000259" key="2">
    <source>
        <dbReference type="Pfam" id="PF07993"/>
    </source>
</evidence>
<protein>
    <recommendedName>
        <fullName evidence="1">Fatty acyl-CoA reductase</fullName>
        <ecNumber evidence="1">1.2.1.84</ecNumber>
    </recommendedName>
</protein>
<gene>
    <name evidence="3" type="ORF">AMK59_3965</name>
</gene>
<dbReference type="GO" id="GO:0102965">
    <property type="term" value="F:alcohol-forming long-chain fatty acyl-CoA reductase activity"/>
    <property type="evidence" value="ECO:0007669"/>
    <property type="project" value="UniProtKB-EC"/>
</dbReference>
<reference evidence="3 4" key="1">
    <citation type="submission" date="2015-09" db="EMBL/GenBank/DDBJ databases">
        <title>Draft genome of the scarab beetle Oryctes borbonicus.</title>
        <authorList>
            <person name="Meyer J.M."/>
            <person name="Markov G.V."/>
            <person name="Baskaran P."/>
            <person name="Herrmann M."/>
            <person name="Sommer R.J."/>
            <person name="Roedelsperger C."/>
        </authorList>
    </citation>
    <scope>NUCLEOTIDE SEQUENCE [LARGE SCALE GENOMIC DNA]</scope>
    <source>
        <strain evidence="3">OB123</strain>
        <tissue evidence="3">Whole animal</tissue>
    </source>
</reference>
<feature type="domain" description="Thioester reductase (TE)" evidence="2">
    <location>
        <begin position="35"/>
        <end position="248"/>
    </location>
</feature>
<dbReference type="CDD" id="cd05236">
    <property type="entry name" value="FAR-N_SDR_e"/>
    <property type="match status" value="1"/>
</dbReference>
<evidence type="ECO:0000313" key="4">
    <source>
        <dbReference type="Proteomes" id="UP000051574"/>
    </source>
</evidence>
<keyword evidence="1" id="KW-0444">Lipid biosynthesis</keyword>
<dbReference type="PANTHER" id="PTHR11011">
    <property type="entry name" value="MALE STERILITY PROTEIN 2-RELATED"/>
    <property type="match status" value="1"/>
</dbReference>
<dbReference type="AlphaFoldDB" id="A0A0T6B696"/>
<dbReference type="InterPro" id="IPR036291">
    <property type="entry name" value="NAD(P)-bd_dom_sf"/>
</dbReference>
<feature type="non-terminal residue" evidence="3">
    <location>
        <position position="248"/>
    </location>
</feature>
<keyword evidence="1" id="KW-0560">Oxidoreductase</keyword>
<dbReference type="GO" id="GO:0080019">
    <property type="term" value="F:alcohol-forming very long-chain fatty acyl-CoA reductase activity"/>
    <property type="evidence" value="ECO:0007669"/>
    <property type="project" value="InterPro"/>
</dbReference>
<dbReference type="InterPro" id="IPR013120">
    <property type="entry name" value="FAR_NAD-bd"/>
</dbReference>
<keyword evidence="1" id="KW-0521">NADP</keyword>
<dbReference type="Proteomes" id="UP000051574">
    <property type="component" value="Unassembled WGS sequence"/>
</dbReference>
<comment type="catalytic activity">
    <reaction evidence="1">
        <text>a long-chain fatty acyl-CoA + 2 NADPH + 2 H(+) = a long-chain primary fatty alcohol + 2 NADP(+) + CoA</text>
        <dbReference type="Rhea" id="RHEA:52716"/>
        <dbReference type="ChEBI" id="CHEBI:15378"/>
        <dbReference type="ChEBI" id="CHEBI:57287"/>
        <dbReference type="ChEBI" id="CHEBI:57783"/>
        <dbReference type="ChEBI" id="CHEBI:58349"/>
        <dbReference type="ChEBI" id="CHEBI:77396"/>
        <dbReference type="ChEBI" id="CHEBI:83139"/>
        <dbReference type="EC" id="1.2.1.84"/>
    </reaction>
</comment>
<dbReference type="OrthoDB" id="429813at2759"/>
<organism evidence="3 4">
    <name type="scientific">Oryctes borbonicus</name>
    <dbReference type="NCBI Taxonomy" id="1629725"/>
    <lineage>
        <taxon>Eukaryota</taxon>
        <taxon>Metazoa</taxon>
        <taxon>Ecdysozoa</taxon>
        <taxon>Arthropoda</taxon>
        <taxon>Hexapoda</taxon>
        <taxon>Insecta</taxon>
        <taxon>Pterygota</taxon>
        <taxon>Neoptera</taxon>
        <taxon>Endopterygota</taxon>
        <taxon>Coleoptera</taxon>
        <taxon>Polyphaga</taxon>
        <taxon>Scarabaeiformia</taxon>
        <taxon>Scarabaeidae</taxon>
        <taxon>Dynastinae</taxon>
        <taxon>Oryctes</taxon>
    </lineage>
</organism>
<keyword evidence="4" id="KW-1185">Reference proteome</keyword>
<comment type="similarity">
    <text evidence="1">Belongs to the fatty acyl-CoA reductase family.</text>
</comment>
<proteinExistence type="inferred from homology"/>
<dbReference type="SUPFAM" id="SSF51735">
    <property type="entry name" value="NAD(P)-binding Rossmann-fold domains"/>
    <property type="match status" value="1"/>
</dbReference>
<comment type="caution">
    <text evidence="3">The sequence shown here is derived from an EMBL/GenBank/DDBJ whole genome shotgun (WGS) entry which is preliminary data.</text>
</comment>
<dbReference type="GO" id="GO:0035336">
    <property type="term" value="P:long-chain fatty-acyl-CoA metabolic process"/>
    <property type="evidence" value="ECO:0007669"/>
    <property type="project" value="TreeGrafter"/>
</dbReference>
<evidence type="ECO:0000256" key="1">
    <source>
        <dbReference type="RuleBase" id="RU363097"/>
    </source>
</evidence>
<dbReference type="PANTHER" id="PTHR11011:SF116">
    <property type="entry name" value="FATTY ACYL-COA REDUCTASE CG5065-RELATED"/>
    <property type="match status" value="1"/>
</dbReference>
<dbReference type="Pfam" id="PF07993">
    <property type="entry name" value="NAD_binding_4"/>
    <property type="match status" value="1"/>
</dbReference>
<dbReference type="EMBL" id="LJIG01009552">
    <property type="protein sequence ID" value="KRT82852.1"/>
    <property type="molecule type" value="Genomic_DNA"/>
</dbReference>
<evidence type="ECO:0000313" key="3">
    <source>
        <dbReference type="EMBL" id="KRT82852.1"/>
    </source>
</evidence>
<dbReference type="GO" id="GO:0005777">
    <property type="term" value="C:peroxisome"/>
    <property type="evidence" value="ECO:0007669"/>
    <property type="project" value="TreeGrafter"/>
</dbReference>
<sequence>MVANTQNMASLEVQNAIPTLQASVGEFYNGKTVFITGGTGFMGKVLLEKLLKSCPGIAKIYLLIRPKKGQQARERLQQLLSSPLFDTVRRERPSDLQKVLAIEGDITQPELAISSSDRSTLARSVNVVFHSAATVKFDEKLKLSVTINVLGTQRLVELCKRMTNLQALVHVSTAYCNCDRRIVKEKIYPPASIGPDQITSLVNILDEQMVDSLTLQLVGNRPNTYTFTKALAECWLQENKGDLPLVIV</sequence>